<dbReference type="RefSeq" id="WP_161407724.1">
    <property type="nucleotide sequence ID" value="NZ_WTUZ01000020.1"/>
</dbReference>
<comment type="caution">
    <text evidence="1">The sequence shown here is derived from an EMBL/GenBank/DDBJ whole genome shotgun (WGS) entry which is preliminary data.</text>
</comment>
<sequence length="192" mass="20586">MGFVSVLGFAHQLIGQRVQPGDAAIDATLGNGVDTVFLAKLVGRRGRVYGFDIQQQALDQTKMRLEKELPDASSSVHMSLCSHALMEAAVPEDRHGKVAAVTFNLGYLPGADPATITKQESTLPALEAALRLLRKGGIVTIVLYSGHDGGSEEAAAVEAWAAQLPLAAYQVLRYQFMNTSAHAPYLLALEKR</sequence>
<dbReference type="Gene3D" id="3.40.50.150">
    <property type="entry name" value="Vaccinia Virus protein VP39"/>
    <property type="match status" value="1"/>
</dbReference>
<keyword evidence="1" id="KW-0489">Methyltransferase</keyword>
<dbReference type="Proteomes" id="UP000481087">
    <property type="component" value="Unassembled WGS sequence"/>
</dbReference>
<dbReference type="GO" id="GO:0008168">
    <property type="term" value="F:methyltransferase activity"/>
    <property type="evidence" value="ECO:0007669"/>
    <property type="project" value="UniProtKB-KW"/>
</dbReference>
<dbReference type="InterPro" id="IPR029063">
    <property type="entry name" value="SAM-dependent_MTases_sf"/>
</dbReference>
<dbReference type="SUPFAM" id="SSF53335">
    <property type="entry name" value="S-adenosyl-L-methionine-dependent methyltransferases"/>
    <property type="match status" value="1"/>
</dbReference>
<organism evidence="1 2">
    <name type="scientific">Paenibacillus silvestris</name>
    <dbReference type="NCBI Taxonomy" id="2606219"/>
    <lineage>
        <taxon>Bacteria</taxon>
        <taxon>Bacillati</taxon>
        <taxon>Bacillota</taxon>
        <taxon>Bacilli</taxon>
        <taxon>Bacillales</taxon>
        <taxon>Paenibacillaceae</taxon>
        <taxon>Paenibacillus</taxon>
    </lineage>
</organism>
<accession>A0A6L8V1I0</accession>
<keyword evidence="1" id="KW-0808">Transferase</keyword>
<reference evidence="1 2" key="1">
    <citation type="submission" date="2019-12" db="EMBL/GenBank/DDBJ databases">
        <title>Paenibacillus sp. nov. sp. isolated from soil.</title>
        <authorList>
            <person name="Kim J."/>
            <person name="Jeong S.E."/>
            <person name="Jung H.S."/>
            <person name="Jeon C.O."/>
        </authorList>
    </citation>
    <scope>NUCLEOTIDE SEQUENCE [LARGE SCALE GENOMIC DNA]</scope>
    <source>
        <strain evidence="1 2">5J-6</strain>
    </source>
</reference>
<proteinExistence type="predicted"/>
<evidence type="ECO:0000313" key="2">
    <source>
        <dbReference type="Proteomes" id="UP000481087"/>
    </source>
</evidence>
<dbReference type="PANTHER" id="PTHR35276:SF1">
    <property type="entry name" value="TRNA (MNM(5)S(2)U34)-METHYLTRANSFERASE, CHLOROPLASTIC"/>
    <property type="match status" value="1"/>
</dbReference>
<dbReference type="InterPro" id="IPR010719">
    <property type="entry name" value="MnmM_MeTrfase"/>
</dbReference>
<name>A0A6L8V1I0_9BACL</name>
<evidence type="ECO:0000313" key="1">
    <source>
        <dbReference type="EMBL" id="MZQ83572.1"/>
    </source>
</evidence>
<protein>
    <submittedName>
        <fullName evidence="1">Methyltransferase domain-containing protein</fullName>
    </submittedName>
</protein>
<dbReference type="GO" id="GO:0032259">
    <property type="term" value="P:methylation"/>
    <property type="evidence" value="ECO:0007669"/>
    <property type="project" value="UniProtKB-KW"/>
</dbReference>
<gene>
    <name evidence="1" type="ORF">GQF01_15775</name>
</gene>
<dbReference type="Pfam" id="PF06962">
    <property type="entry name" value="rRNA_methylase"/>
    <property type="match status" value="1"/>
</dbReference>
<keyword evidence="2" id="KW-1185">Reference proteome</keyword>
<dbReference type="AlphaFoldDB" id="A0A6L8V1I0"/>
<dbReference type="EMBL" id="WTUZ01000020">
    <property type="protein sequence ID" value="MZQ83572.1"/>
    <property type="molecule type" value="Genomic_DNA"/>
</dbReference>
<dbReference type="PANTHER" id="PTHR35276">
    <property type="entry name" value="S-ADENOSYL-L-METHIONINE-DEPENDENT METHYLTRANSFERASES SUPERFAMILY PROTEIN"/>
    <property type="match status" value="1"/>
</dbReference>